<evidence type="ECO:0000313" key="1">
    <source>
        <dbReference type="EMBL" id="KKK60860.1"/>
    </source>
</evidence>
<protein>
    <submittedName>
        <fullName evidence="1">Uncharacterized protein</fullName>
    </submittedName>
</protein>
<reference evidence="1" key="1">
    <citation type="journal article" date="2015" name="Nature">
        <title>Complex archaea that bridge the gap between prokaryotes and eukaryotes.</title>
        <authorList>
            <person name="Spang A."/>
            <person name="Saw J.H."/>
            <person name="Jorgensen S.L."/>
            <person name="Zaremba-Niedzwiedzka K."/>
            <person name="Martijn J."/>
            <person name="Lind A.E."/>
            <person name="van Eijk R."/>
            <person name="Schleper C."/>
            <person name="Guy L."/>
            <person name="Ettema T.J."/>
        </authorList>
    </citation>
    <scope>NUCLEOTIDE SEQUENCE</scope>
</reference>
<sequence>MAWIIQKKKKEVKDLVPKEKEPPAILKNPTPEMLISQAI</sequence>
<accession>A0A0F8XIG2</accession>
<comment type="caution">
    <text evidence="1">The sequence shown here is derived from an EMBL/GenBank/DDBJ whole genome shotgun (WGS) entry which is preliminary data.</text>
</comment>
<proteinExistence type="predicted"/>
<feature type="non-terminal residue" evidence="1">
    <location>
        <position position="39"/>
    </location>
</feature>
<dbReference type="AlphaFoldDB" id="A0A0F8XIG2"/>
<gene>
    <name evidence="1" type="ORF">LCGC14_3020110</name>
</gene>
<organism evidence="1">
    <name type="scientific">marine sediment metagenome</name>
    <dbReference type="NCBI Taxonomy" id="412755"/>
    <lineage>
        <taxon>unclassified sequences</taxon>
        <taxon>metagenomes</taxon>
        <taxon>ecological metagenomes</taxon>
    </lineage>
</organism>
<name>A0A0F8XIG2_9ZZZZ</name>
<dbReference type="EMBL" id="LAZR01062760">
    <property type="protein sequence ID" value="KKK60860.1"/>
    <property type="molecule type" value="Genomic_DNA"/>
</dbReference>